<organism evidence="1 2">
    <name type="scientific">Metabacillus hrfriensis</name>
    <dbReference type="NCBI Taxonomy" id="3048891"/>
    <lineage>
        <taxon>Bacteria</taxon>
        <taxon>Bacillati</taxon>
        <taxon>Bacillota</taxon>
        <taxon>Bacilli</taxon>
        <taxon>Bacillales</taxon>
        <taxon>Bacillaceae</taxon>
        <taxon>Metabacillus</taxon>
    </lineage>
</organism>
<proteinExistence type="predicted"/>
<name>A0ACD4R6D3_9BACI</name>
<sequence>MSEQNHIINKNEGLETEKVESRIATIPDEKMEDILGSFESFKQYLGKRVALGEKLGLNEEQLAKTAEKVAAYLAENEEPRNREEKLLQELWKAGGHEQRHQLAHMLVRLVGKENA</sequence>
<gene>
    <name evidence="1" type="ORF">QLQ22_14945</name>
</gene>
<dbReference type="Proteomes" id="UP001226091">
    <property type="component" value="Chromosome"/>
</dbReference>
<dbReference type="EMBL" id="CP126116">
    <property type="protein sequence ID" value="WHZ56006.1"/>
    <property type="molecule type" value="Genomic_DNA"/>
</dbReference>
<reference evidence="2" key="1">
    <citation type="journal article" date="2025" name="Aquaculture">
        <title>Assessment of the bioflocculant production and safety properties of Metabacillus hrfriensis sp. nov. based on phenotypic and whole-genome sequencing analysis.</title>
        <authorList>
            <person name="Zhang R."/>
            <person name="Zhao Z."/>
            <person name="Luo L."/>
            <person name="Wang S."/>
            <person name="Guo K."/>
            <person name="Xu W."/>
        </authorList>
    </citation>
    <scope>NUCLEOTIDE SEQUENCE [LARGE SCALE GENOMIC DNA]</scope>
    <source>
        <strain evidence="2">CT-WN-B3</strain>
    </source>
</reference>
<accession>A0ACD4R6D3</accession>
<evidence type="ECO:0000313" key="1">
    <source>
        <dbReference type="EMBL" id="WHZ56006.1"/>
    </source>
</evidence>
<keyword evidence="2" id="KW-1185">Reference proteome</keyword>
<protein>
    <submittedName>
        <fullName evidence="1">DUF3243 family protein</fullName>
    </submittedName>
</protein>
<evidence type="ECO:0000313" key="2">
    <source>
        <dbReference type="Proteomes" id="UP001226091"/>
    </source>
</evidence>